<feature type="region of interest" description="Disordered" evidence="1">
    <location>
        <begin position="231"/>
        <end position="259"/>
    </location>
</feature>
<evidence type="ECO:0000313" key="4">
    <source>
        <dbReference type="Proteomes" id="UP000294853"/>
    </source>
</evidence>
<dbReference type="Proteomes" id="UP000294853">
    <property type="component" value="Chromosome"/>
</dbReference>
<proteinExistence type="predicted"/>
<keyword evidence="2" id="KW-1133">Transmembrane helix</keyword>
<sequence>MSARIAGSILGTLILVPGTVLCLLDMGVAGSWKWFPACLVLVAGLAGCLAAALWWRRRRMRLVAACTAFIWAVVALGVAYSPAVATRTEIRAAFDRVHYDQALVDPYVDELGGTWCGAGFTDFGGCPWLLVDYLVDEGQGMEVVRALEDAGFEMVGEPQRRPLEDVDLPGSGLSAMGSRYWLKGNGMRLEVTVISERAVAVALPVGGEEGITTYVSPATERVSVEMSDAKNAERLGGSDDLGFWTPDAGLSDVEPPPGW</sequence>
<protein>
    <submittedName>
        <fullName evidence="3">Uncharacterized protein</fullName>
    </submittedName>
</protein>
<evidence type="ECO:0000313" key="3">
    <source>
        <dbReference type="EMBL" id="QBX55986.1"/>
    </source>
</evidence>
<accession>A0A4P7IFH4</accession>
<dbReference type="EMBL" id="CP038436">
    <property type="protein sequence ID" value="QBX55986.1"/>
    <property type="molecule type" value="Genomic_DNA"/>
</dbReference>
<dbReference type="AlphaFoldDB" id="A0A4P7IFH4"/>
<dbReference type="RefSeq" id="WP_135267977.1">
    <property type="nucleotide sequence ID" value="NZ_CP038436.1"/>
</dbReference>
<keyword evidence="2" id="KW-0812">Transmembrane</keyword>
<feature type="transmembrane region" description="Helical" evidence="2">
    <location>
        <begin position="62"/>
        <end position="80"/>
    </location>
</feature>
<reference evidence="3 4" key="1">
    <citation type="submission" date="2019-03" db="EMBL/GenBank/DDBJ databases">
        <title>Three New Species of Nocardioides, Nocardioides euryhalodurans sp. nov., Nocardioides seonyuensis sp. nov. and Nocardioides eburneoflavus sp. nov. Iolated from Soil.</title>
        <authorList>
            <person name="Roh S.G."/>
            <person name="Lee C."/>
            <person name="Kim M.-K."/>
            <person name="Kim S.B."/>
        </authorList>
    </citation>
    <scope>NUCLEOTIDE SEQUENCE [LARGE SCALE GENOMIC DNA]</scope>
    <source>
        <strain evidence="3 4">MMS17-SY207-3</strain>
    </source>
</reference>
<feature type="transmembrane region" description="Helical" evidence="2">
    <location>
        <begin position="32"/>
        <end position="55"/>
    </location>
</feature>
<organism evidence="3 4">
    <name type="scientific">Nocardioides seonyuensis</name>
    <dbReference type="NCBI Taxonomy" id="2518371"/>
    <lineage>
        <taxon>Bacteria</taxon>
        <taxon>Bacillati</taxon>
        <taxon>Actinomycetota</taxon>
        <taxon>Actinomycetes</taxon>
        <taxon>Propionibacteriales</taxon>
        <taxon>Nocardioidaceae</taxon>
        <taxon>Nocardioides</taxon>
    </lineage>
</organism>
<keyword evidence="4" id="KW-1185">Reference proteome</keyword>
<evidence type="ECO:0000256" key="1">
    <source>
        <dbReference type="SAM" id="MobiDB-lite"/>
    </source>
</evidence>
<name>A0A4P7IFH4_9ACTN</name>
<evidence type="ECO:0000256" key="2">
    <source>
        <dbReference type="SAM" id="Phobius"/>
    </source>
</evidence>
<gene>
    <name evidence="3" type="ORF">EXE58_11285</name>
</gene>
<keyword evidence="2" id="KW-0472">Membrane</keyword>
<dbReference type="KEGG" id="nsn:EXE58_11285"/>